<proteinExistence type="predicted"/>
<sequence length="87" mass="10071">MTNPTTFLGINVIDSNFTVRPIPVPDGFTESSFQNYENKSDEDYILIMSESPENENVSSFLKEINTLDHIKYFRNHFLKIVLYCNSS</sequence>
<organism evidence="1 2">
    <name type="scientific">Maudiozyma exigua</name>
    <name type="common">Yeast</name>
    <name type="synonym">Kazachstania exigua</name>
    <dbReference type="NCBI Taxonomy" id="34358"/>
    <lineage>
        <taxon>Eukaryota</taxon>
        <taxon>Fungi</taxon>
        <taxon>Dikarya</taxon>
        <taxon>Ascomycota</taxon>
        <taxon>Saccharomycotina</taxon>
        <taxon>Saccharomycetes</taxon>
        <taxon>Saccharomycetales</taxon>
        <taxon>Saccharomycetaceae</taxon>
        <taxon>Maudiozyma</taxon>
    </lineage>
</organism>
<evidence type="ECO:0000313" key="1">
    <source>
        <dbReference type="EMBL" id="KAG0668215.1"/>
    </source>
</evidence>
<reference evidence="1 2" key="1">
    <citation type="submission" date="2020-11" db="EMBL/GenBank/DDBJ databases">
        <title>Kefir isolates.</title>
        <authorList>
            <person name="Marcisauskas S."/>
            <person name="Kim Y."/>
            <person name="Blasche S."/>
        </authorList>
    </citation>
    <scope>NUCLEOTIDE SEQUENCE [LARGE SCALE GENOMIC DNA]</scope>
    <source>
        <strain evidence="1 2">OG2</strain>
    </source>
</reference>
<dbReference type="Proteomes" id="UP000750334">
    <property type="component" value="Unassembled WGS sequence"/>
</dbReference>
<protein>
    <submittedName>
        <fullName evidence="1">Uncharacterized protein</fullName>
    </submittedName>
</protein>
<comment type="caution">
    <text evidence="1">The sequence shown here is derived from an EMBL/GenBank/DDBJ whole genome shotgun (WGS) entry which is preliminary data.</text>
</comment>
<keyword evidence="2" id="KW-1185">Reference proteome</keyword>
<name>A0A9P6WA50_MAUEX</name>
<dbReference type="EMBL" id="PUHR01000075">
    <property type="protein sequence ID" value="KAG0668215.1"/>
    <property type="molecule type" value="Genomic_DNA"/>
</dbReference>
<accession>A0A9P6WA50</accession>
<gene>
    <name evidence="1" type="ORF">C6P45_004916</name>
</gene>
<dbReference type="AlphaFoldDB" id="A0A9P6WA50"/>
<evidence type="ECO:0000313" key="2">
    <source>
        <dbReference type="Proteomes" id="UP000750334"/>
    </source>
</evidence>